<name>A0AAW1IVW7_POPJA</name>
<evidence type="ECO:0000313" key="2">
    <source>
        <dbReference type="EMBL" id="KAK9694091.1"/>
    </source>
</evidence>
<evidence type="ECO:0000256" key="1">
    <source>
        <dbReference type="SAM" id="MobiDB-lite"/>
    </source>
</evidence>
<gene>
    <name evidence="2" type="ORF">QE152_g33758</name>
</gene>
<evidence type="ECO:0000313" key="3">
    <source>
        <dbReference type="Proteomes" id="UP001458880"/>
    </source>
</evidence>
<dbReference type="AlphaFoldDB" id="A0AAW1IVW7"/>
<keyword evidence="3" id="KW-1185">Reference proteome</keyword>
<comment type="caution">
    <text evidence="2">The sequence shown here is derived from an EMBL/GenBank/DDBJ whole genome shotgun (WGS) entry which is preliminary data.</text>
</comment>
<dbReference type="EMBL" id="JASPKY010000522">
    <property type="protein sequence ID" value="KAK9694091.1"/>
    <property type="molecule type" value="Genomic_DNA"/>
</dbReference>
<reference evidence="2 3" key="1">
    <citation type="journal article" date="2024" name="BMC Genomics">
        <title>De novo assembly and annotation of Popillia japonica's genome with initial clues to its potential as an invasive pest.</title>
        <authorList>
            <person name="Cucini C."/>
            <person name="Boschi S."/>
            <person name="Funari R."/>
            <person name="Cardaioli E."/>
            <person name="Iannotti N."/>
            <person name="Marturano G."/>
            <person name="Paoli F."/>
            <person name="Bruttini M."/>
            <person name="Carapelli A."/>
            <person name="Frati F."/>
            <person name="Nardi F."/>
        </authorList>
    </citation>
    <scope>NUCLEOTIDE SEQUENCE [LARGE SCALE GENOMIC DNA]</scope>
    <source>
        <strain evidence="2">DMR45628</strain>
    </source>
</reference>
<organism evidence="2 3">
    <name type="scientific">Popillia japonica</name>
    <name type="common">Japanese beetle</name>
    <dbReference type="NCBI Taxonomy" id="7064"/>
    <lineage>
        <taxon>Eukaryota</taxon>
        <taxon>Metazoa</taxon>
        <taxon>Ecdysozoa</taxon>
        <taxon>Arthropoda</taxon>
        <taxon>Hexapoda</taxon>
        <taxon>Insecta</taxon>
        <taxon>Pterygota</taxon>
        <taxon>Neoptera</taxon>
        <taxon>Endopterygota</taxon>
        <taxon>Coleoptera</taxon>
        <taxon>Polyphaga</taxon>
        <taxon>Scarabaeiformia</taxon>
        <taxon>Scarabaeidae</taxon>
        <taxon>Rutelinae</taxon>
        <taxon>Popillia</taxon>
    </lineage>
</organism>
<proteinExistence type="predicted"/>
<protein>
    <submittedName>
        <fullName evidence="2">Uncharacterized protein</fullName>
    </submittedName>
</protein>
<feature type="region of interest" description="Disordered" evidence="1">
    <location>
        <begin position="1"/>
        <end position="24"/>
    </location>
</feature>
<dbReference type="Proteomes" id="UP001458880">
    <property type="component" value="Unassembled WGS sequence"/>
</dbReference>
<sequence>MEVNVNPCAEGSRSRKPKRSPEKWKCNIDKAKRHSAKTLPDPPKCNHKDGALQCKTLKMHEILKFHENFYRSKCKTDQDKFLLKYRNP</sequence>
<accession>A0AAW1IVW7</accession>